<dbReference type="Proteomes" id="UP000193136">
    <property type="component" value="Unassembled WGS sequence"/>
</dbReference>
<accession>A0A1X0XX92</accession>
<evidence type="ECO:0000313" key="6">
    <source>
        <dbReference type="Proteomes" id="UP000193136"/>
    </source>
</evidence>
<dbReference type="PANTHER" id="PTHR30154">
    <property type="entry name" value="LEUCINE-RESPONSIVE REGULATORY PROTEIN"/>
    <property type="match status" value="1"/>
</dbReference>
<dbReference type="AlphaFoldDB" id="A0A1X0XX92"/>
<name>A0A1X0XX92_9BACT</name>
<comment type="caution">
    <text evidence="5">The sequence shown here is derived from an EMBL/GenBank/DDBJ whole genome shotgun (WGS) entry which is preliminary data.</text>
</comment>
<dbReference type="GO" id="GO:0043565">
    <property type="term" value="F:sequence-specific DNA binding"/>
    <property type="evidence" value="ECO:0007669"/>
    <property type="project" value="InterPro"/>
</dbReference>
<dbReference type="Pfam" id="PF01037">
    <property type="entry name" value="AsnC_trans_reg"/>
    <property type="match status" value="1"/>
</dbReference>
<dbReference type="InterPro" id="IPR036390">
    <property type="entry name" value="WH_DNA-bd_sf"/>
</dbReference>
<keyword evidence="2" id="KW-0238">DNA-binding</keyword>
<dbReference type="GO" id="GO:0006355">
    <property type="term" value="P:regulation of DNA-templated transcription"/>
    <property type="evidence" value="ECO:0007669"/>
    <property type="project" value="UniProtKB-ARBA"/>
</dbReference>
<dbReference type="PANTHER" id="PTHR30154:SF34">
    <property type="entry name" value="TRANSCRIPTIONAL REGULATOR AZLB"/>
    <property type="match status" value="1"/>
</dbReference>
<feature type="domain" description="HTH asnC-type" evidence="4">
    <location>
        <begin position="3"/>
        <end position="64"/>
    </location>
</feature>
<dbReference type="InterPro" id="IPR019888">
    <property type="entry name" value="Tscrpt_reg_AsnC-like"/>
</dbReference>
<dbReference type="InterPro" id="IPR036388">
    <property type="entry name" value="WH-like_DNA-bd_sf"/>
</dbReference>
<dbReference type="PROSITE" id="PS50956">
    <property type="entry name" value="HTH_ASNC_2"/>
    <property type="match status" value="1"/>
</dbReference>
<evidence type="ECO:0000313" key="5">
    <source>
        <dbReference type="EMBL" id="ORJ57428.1"/>
    </source>
</evidence>
<dbReference type="InterPro" id="IPR000485">
    <property type="entry name" value="AsnC-type_HTH_dom"/>
</dbReference>
<dbReference type="EMBL" id="NAAD01000020">
    <property type="protein sequence ID" value="ORJ57428.1"/>
    <property type="molecule type" value="Genomic_DNA"/>
</dbReference>
<evidence type="ECO:0000256" key="3">
    <source>
        <dbReference type="ARBA" id="ARBA00023163"/>
    </source>
</evidence>
<dbReference type="InterPro" id="IPR019887">
    <property type="entry name" value="Tscrpt_reg_AsnC/Lrp_C"/>
</dbReference>
<evidence type="ECO:0000256" key="1">
    <source>
        <dbReference type="ARBA" id="ARBA00023015"/>
    </source>
</evidence>
<dbReference type="GO" id="GO:0005829">
    <property type="term" value="C:cytosol"/>
    <property type="evidence" value="ECO:0007669"/>
    <property type="project" value="TreeGrafter"/>
</dbReference>
<dbReference type="SMART" id="SM00344">
    <property type="entry name" value="HTH_ASNC"/>
    <property type="match status" value="1"/>
</dbReference>
<evidence type="ECO:0000259" key="4">
    <source>
        <dbReference type="PROSITE" id="PS50956"/>
    </source>
</evidence>
<keyword evidence="1" id="KW-0805">Transcription regulation</keyword>
<dbReference type="Gene3D" id="3.30.70.920">
    <property type="match status" value="1"/>
</dbReference>
<proteinExistence type="predicted"/>
<dbReference type="SUPFAM" id="SSF46785">
    <property type="entry name" value="Winged helix' DNA-binding domain"/>
    <property type="match status" value="1"/>
</dbReference>
<keyword evidence="3" id="KW-0804">Transcription</keyword>
<sequence length="161" mass="17954">MTLDRQDRIILEILQQDATLPVAEIAARANLSAPSCWRRIRQLREAGIIRRQVALLDAARVNLGVTVISSVTLRDKSVAGQKRFESFANERNEVQECLLLSGGRDYQLKVIVPTIKDYEHFLTSVLLDLPIVESAESNFVLREAKQTTALPLGLTSLGLQD</sequence>
<dbReference type="InterPro" id="IPR011991">
    <property type="entry name" value="ArsR-like_HTH"/>
</dbReference>
<organism evidence="5 6">
    <name type="scientific">Geothermobacter hydrogeniphilus</name>
    <dbReference type="NCBI Taxonomy" id="1969733"/>
    <lineage>
        <taxon>Bacteria</taxon>
        <taxon>Pseudomonadati</taxon>
        <taxon>Thermodesulfobacteriota</taxon>
        <taxon>Desulfuromonadia</taxon>
        <taxon>Desulfuromonadales</taxon>
        <taxon>Geothermobacteraceae</taxon>
        <taxon>Geothermobacter</taxon>
    </lineage>
</organism>
<protein>
    <recommendedName>
        <fullName evidence="4">HTH asnC-type domain-containing protein</fullName>
    </recommendedName>
</protein>
<evidence type="ECO:0000256" key="2">
    <source>
        <dbReference type="ARBA" id="ARBA00023125"/>
    </source>
</evidence>
<dbReference type="InterPro" id="IPR011008">
    <property type="entry name" value="Dimeric_a/b-barrel"/>
</dbReference>
<dbReference type="CDD" id="cd00090">
    <property type="entry name" value="HTH_ARSR"/>
    <property type="match status" value="1"/>
</dbReference>
<dbReference type="SUPFAM" id="SSF54909">
    <property type="entry name" value="Dimeric alpha+beta barrel"/>
    <property type="match status" value="1"/>
</dbReference>
<dbReference type="OrthoDB" id="9813313at2"/>
<keyword evidence="6" id="KW-1185">Reference proteome</keyword>
<dbReference type="GO" id="GO:0043200">
    <property type="term" value="P:response to amino acid"/>
    <property type="evidence" value="ECO:0007669"/>
    <property type="project" value="TreeGrafter"/>
</dbReference>
<dbReference type="PRINTS" id="PR00033">
    <property type="entry name" value="HTHASNC"/>
</dbReference>
<reference evidence="5 6" key="1">
    <citation type="submission" date="2017-03" db="EMBL/GenBank/DDBJ databases">
        <title>Genome sequence of Geothermobacter sp. EPR-M, Deep-Sea Iron Reducer.</title>
        <authorList>
            <person name="Tully B."/>
            <person name="Savalia P."/>
            <person name="Abuyen K."/>
            <person name="Baughan C."/>
            <person name="Romero E."/>
            <person name="Ronkowski C."/>
            <person name="Torres B."/>
            <person name="Tremblay J."/>
            <person name="Trujillo A."/>
            <person name="Tyler M."/>
            <person name="Perez-Rodriguez I."/>
            <person name="Amend J."/>
        </authorList>
    </citation>
    <scope>NUCLEOTIDE SEQUENCE [LARGE SCALE GENOMIC DNA]</scope>
    <source>
        <strain evidence="5 6">EPR-M</strain>
    </source>
</reference>
<dbReference type="Pfam" id="PF13412">
    <property type="entry name" value="HTH_24"/>
    <property type="match status" value="1"/>
</dbReference>
<dbReference type="Gene3D" id="1.10.10.10">
    <property type="entry name" value="Winged helix-like DNA-binding domain superfamily/Winged helix DNA-binding domain"/>
    <property type="match status" value="1"/>
</dbReference>
<gene>
    <name evidence="5" type="ORF">B5V00_13930</name>
</gene>
<dbReference type="RefSeq" id="WP_085011427.1">
    <property type="nucleotide sequence ID" value="NZ_NAAD01000020.1"/>
</dbReference>
<dbReference type="STRING" id="1969733.B5V00_13930"/>